<feature type="transmembrane region" description="Helical" evidence="1">
    <location>
        <begin position="39"/>
        <end position="58"/>
    </location>
</feature>
<dbReference type="Proteomes" id="UP000305848">
    <property type="component" value="Unassembled WGS sequence"/>
</dbReference>
<protein>
    <submittedName>
        <fullName evidence="2">Uncharacterized protein</fullName>
    </submittedName>
</protein>
<name>A0A4U3LDL6_9BACT</name>
<evidence type="ECO:0000313" key="3">
    <source>
        <dbReference type="Proteomes" id="UP000305848"/>
    </source>
</evidence>
<feature type="transmembrane region" description="Helical" evidence="1">
    <location>
        <begin position="101"/>
        <end position="122"/>
    </location>
</feature>
<proteinExistence type="predicted"/>
<feature type="transmembrane region" description="Helical" evidence="1">
    <location>
        <begin position="70"/>
        <end position="95"/>
    </location>
</feature>
<comment type="caution">
    <text evidence="2">The sequence shown here is derived from an EMBL/GenBank/DDBJ whole genome shotgun (WGS) entry which is preliminary data.</text>
</comment>
<dbReference type="EMBL" id="SZQL01000001">
    <property type="protein sequence ID" value="TKK72047.1"/>
    <property type="molecule type" value="Genomic_DNA"/>
</dbReference>
<gene>
    <name evidence="2" type="ORF">FC093_03280</name>
</gene>
<accession>A0A4U3LDL6</accession>
<organism evidence="2 3">
    <name type="scientific">Ilyomonas limi</name>
    <dbReference type="NCBI Taxonomy" id="2575867"/>
    <lineage>
        <taxon>Bacteria</taxon>
        <taxon>Pseudomonadati</taxon>
        <taxon>Bacteroidota</taxon>
        <taxon>Chitinophagia</taxon>
        <taxon>Chitinophagales</taxon>
        <taxon>Chitinophagaceae</taxon>
        <taxon>Ilyomonas</taxon>
    </lineage>
</organism>
<keyword evidence="1" id="KW-0472">Membrane</keyword>
<evidence type="ECO:0000313" key="2">
    <source>
        <dbReference type="EMBL" id="TKK72047.1"/>
    </source>
</evidence>
<keyword evidence="3" id="KW-1185">Reference proteome</keyword>
<reference evidence="2 3" key="1">
    <citation type="submission" date="2019-05" db="EMBL/GenBank/DDBJ databases">
        <title>Panacibacter sp. strain 17mud1-8 Genome sequencing and assembly.</title>
        <authorList>
            <person name="Chhetri G."/>
        </authorList>
    </citation>
    <scope>NUCLEOTIDE SEQUENCE [LARGE SCALE GENOMIC DNA]</scope>
    <source>
        <strain evidence="2 3">17mud1-8</strain>
    </source>
</reference>
<keyword evidence="1" id="KW-1133">Transmembrane helix</keyword>
<dbReference type="OrthoDB" id="894278at2"/>
<evidence type="ECO:0000256" key="1">
    <source>
        <dbReference type="SAM" id="Phobius"/>
    </source>
</evidence>
<sequence length="136" mass="15658">MVLAINDFNSEWLHAKVFALFMDESINGSKSFTFIDANITNTVVGVLFIAGALMVGFSKEKAEDEFIAELRLSSLLWAVWVNYGLLLFAFLFIYGSAFLNVMLYNMFTVLIIFIIRFHYILYRNNLAIPNEKQYQS</sequence>
<keyword evidence="1" id="KW-0812">Transmembrane</keyword>
<dbReference type="AlphaFoldDB" id="A0A4U3LDL6"/>